<keyword evidence="2" id="KW-0472">Membrane</keyword>
<feature type="region of interest" description="Disordered" evidence="1">
    <location>
        <begin position="165"/>
        <end position="185"/>
    </location>
</feature>
<feature type="transmembrane region" description="Helical" evidence="2">
    <location>
        <begin position="52"/>
        <end position="74"/>
    </location>
</feature>
<sequence length="185" mass="19810">MGPAKKPFSEWFVVAFLDRYALVLLGEVASDLLILPVVLVVSVFLPATRMSLGQFALGCLVIVVFTSFLDTIVLHWRGSSREDGVPLPPWSPESIGLIVCSLIGPPLAAVLFLRSNHAAWFLAVAFMIYGTALEISNNRTPTVNSSDGSSPTASGWLATPIPLKDIWPQPQVKPPQSALPASATS</sequence>
<accession>A0ABM8BAH4</accession>
<feature type="transmembrane region" description="Helical" evidence="2">
    <location>
        <begin position="20"/>
        <end position="45"/>
    </location>
</feature>
<dbReference type="EMBL" id="AP026798">
    <property type="protein sequence ID" value="BDR53815.1"/>
    <property type="molecule type" value="Genomic_DNA"/>
</dbReference>
<keyword evidence="4" id="KW-1185">Reference proteome</keyword>
<protein>
    <submittedName>
        <fullName evidence="3">Uncharacterized protein</fullName>
    </submittedName>
</protein>
<proteinExistence type="predicted"/>
<feature type="transmembrane region" description="Helical" evidence="2">
    <location>
        <begin position="118"/>
        <end position="136"/>
    </location>
</feature>
<feature type="transmembrane region" description="Helical" evidence="2">
    <location>
        <begin position="94"/>
        <end position="113"/>
    </location>
</feature>
<name>A0ABM8BAH4_9BIFI</name>
<keyword evidence="2" id="KW-0812">Transmembrane</keyword>
<dbReference type="Proteomes" id="UP001321766">
    <property type="component" value="Chromosome"/>
</dbReference>
<gene>
    <name evidence="3" type="ORF">KIM372_17220</name>
</gene>
<organism evidence="3 4">
    <name type="scientific">Bombiscardovia nodaiensis</name>
    <dbReference type="NCBI Taxonomy" id="2932181"/>
    <lineage>
        <taxon>Bacteria</taxon>
        <taxon>Bacillati</taxon>
        <taxon>Actinomycetota</taxon>
        <taxon>Actinomycetes</taxon>
        <taxon>Bifidobacteriales</taxon>
        <taxon>Bifidobacteriaceae</taxon>
        <taxon>Bombiscardovia</taxon>
    </lineage>
</organism>
<evidence type="ECO:0000313" key="3">
    <source>
        <dbReference type="EMBL" id="BDR53815.1"/>
    </source>
</evidence>
<evidence type="ECO:0000256" key="2">
    <source>
        <dbReference type="SAM" id="Phobius"/>
    </source>
</evidence>
<evidence type="ECO:0000313" key="4">
    <source>
        <dbReference type="Proteomes" id="UP001321766"/>
    </source>
</evidence>
<keyword evidence="2" id="KW-1133">Transmembrane helix</keyword>
<evidence type="ECO:0000256" key="1">
    <source>
        <dbReference type="SAM" id="MobiDB-lite"/>
    </source>
</evidence>
<reference evidence="3 4" key="1">
    <citation type="journal article" date="2023" name="Microbiol. Spectr.">
        <title>Symbiosis of Carpenter Bees with Uncharacterized Lactic Acid Bacteria Showing NAD Auxotrophy.</title>
        <authorList>
            <person name="Kawasaki S."/>
            <person name="Ozawa K."/>
            <person name="Mori T."/>
            <person name="Yamamoto A."/>
            <person name="Ito M."/>
            <person name="Ohkuma M."/>
            <person name="Sakamoto M."/>
            <person name="Matsutani M."/>
        </authorList>
    </citation>
    <scope>NUCLEOTIDE SEQUENCE [LARGE SCALE GENOMIC DNA]</scope>
    <source>
        <strain evidence="3 4">Kim37-2</strain>
    </source>
</reference>